<protein>
    <recommendedName>
        <fullName evidence="3">DUF2953 domain-containing protein</fullName>
    </recommendedName>
</protein>
<sequence>MTIMLWFVIALLMLLILITLPIRVEVSAALHMRETHVSVQVVIAGIRFKLLPLKHRKSKRKVPVSDQFMKEVPHAAKKPIGYEEILDKIHSFKEQMDILEDTLPRLKKVIRPLLIKRFEWKSSIGLSNAAETATAVGGFWILKGGLMGILSGMMRFTTDITLDITPLYNQQTFESEITCIVRVSLGQASVVAVRLVSLVKEGISRVRTSDSISHANGNGKLKNHG</sequence>
<dbReference type="InterPro" id="IPR021338">
    <property type="entry name" value="DUF2953"/>
</dbReference>
<evidence type="ECO:0008006" key="3">
    <source>
        <dbReference type="Google" id="ProtNLM"/>
    </source>
</evidence>
<gene>
    <name evidence="1" type="ORF">ATW55_09025</name>
</gene>
<dbReference type="EMBL" id="LPVJ01000031">
    <property type="protein sequence ID" value="KUO95865.1"/>
    <property type="molecule type" value="Genomic_DNA"/>
</dbReference>
<name>A0A101XQV0_9BACL</name>
<organism evidence="1 2">
    <name type="scientific">Ferroacidibacillus organovorans</name>
    <dbReference type="NCBI Taxonomy" id="1765683"/>
    <lineage>
        <taxon>Bacteria</taxon>
        <taxon>Bacillati</taxon>
        <taxon>Bacillota</taxon>
        <taxon>Bacilli</taxon>
        <taxon>Bacillales</taxon>
        <taxon>Alicyclobacillaceae</taxon>
        <taxon>Ferroacidibacillus</taxon>
    </lineage>
</organism>
<reference evidence="1 2" key="1">
    <citation type="submission" date="2015-12" db="EMBL/GenBank/DDBJ databases">
        <title>Draft genome sequence of Acidibacillus ferrooxidans ITV001, isolated from a chalcopyrite acid mine drainage site in Brazil.</title>
        <authorList>
            <person name="Dall'Agnol H."/>
            <person name="Nancucheo I."/>
            <person name="Johnson B."/>
            <person name="Oliveira R."/>
            <person name="Leite L."/>
            <person name="Pylro V."/>
            <person name="Nunes G.L."/>
            <person name="Tzotzos G."/>
            <person name="Fernandes G.R."/>
            <person name="Dutra J."/>
            <person name="Orellana S.C."/>
            <person name="Oliveira G."/>
        </authorList>
    </citation>
    <scope>NUCLEOTIDE SEQUENCE [LARGE SCALE GENOMIC DNA]</scope>
    <source>
        <strain evidence="2">ITV01</strain>
    </source>
</reference>
<dbReference type="Pfam" id="PF11167">
    <property type="entry name" value="DUF2953"/>
    <property type="match status" value="1"/>
</dbReference>
<comment type="caution">
    <text evidence="1">The sequence shown here is derived from an EMBL/GenBank/DDBJ whole genome shotgun (WGS) entry which is preliminary data.</text>
</comment>
<accession>A0A101XQV0</accession>
<evidence type="ECO:0000313" key="2">
    <source>
        <dbReference type="Proteomes" id="UP000053557"/>
    </source>
</evidence>
<proteinExistence type="predicted"/>
<dbReference type="Proteomes" id="UP000053557">
    <property type="component" value="Unassembled WGS sequence"/>
</dbReference>
<dbReference type="AlphaFoldDB" id="A0A101XQV0"/>
<evidence type="ECO:0000313" key="1">
    <source>
        <dbReference type="EMBL" id="KUO95865.1"/>
    </source>
</evidence>
<keyword evidence="2" id="KW-1185">Reference proteome</keyword>